<dbReference type="PROSITE" id="PS00662">
    <property type="entry name" value="T2SP_E"/>
    <property type="match status" value="1"/>
</dbReference>
<comment type="caution">
    <text evidence="5">The sequence shown here is derived from an EMBL/GenBank/DDBJ whole genome shotgun (WGS) entry which is preliminary data.</text>
</comment>
<dbReference type="Proteomes" id="UP000295632">
    <property type="component" value="Unassembled WGS sequence"/>
</dbReference>
<dbReference type="InterPro" id="IPR027417">
    <property type="entry name" value="P-loop_NTPase"/>
</dbReference>
<name>A0A4R6UA01_9BACI</name>
<reference evidence="5 6" key="1">
    <citation type="submission" date="2019-03" db="EMBL/GenBank/DDBJ databases">
        <title>Genomic Encyclopedia of Type Strains, Phase IV (KMG-IV): sequencing the most valuable type-strain genomes for metagenomic binning, comparative biology and taxonomic classification.</title>
        <authorList>
            <person name="Goeker M."/>
        </authorList>
    </citation>
    <scope>NUCLEOTIDE SEQUENCE [LARGE SCALE GENOMIC DNA]</scope>
    <source>
        <strain evidence="5 6">DSM 28697</strain>
    </source>
</reference>
<gene>
    <name evidence="5" type="ORF">EV213_103260</name>
</gene>
<evidence type="ECO:0000256" key="2">
    <source>
        <dbReference type="ARBA" id="ARBA00022741"/>
    </source>
</evidence>
<dbReference type="AlphaFoldDB" id="A0A4R6UA01"/>
<dbReference type="Pfam" id="PF00437">
    <property type="entry name" value="T2SSE"/>
    <property type="match status" value="1"/>
</dbReference>
<protein>
    <submittedName>
        <fullName evidence="5">Competence-related pilin export protein ComGA</fullName>
    </submittedName>
</protein>
<dbReference type="InterPro" id="IPR001482">
    <property type="entry name" value="T2SS/T4SS_dom"/>
</dbReference>
<feature type="domain" description="Bacterial type II secretion system protein E" evidence="4">
    <location>
        <begin position="206"/>
        <end position="220"/>
    </location>
</feature>
<dbReference type="RefSeq" id="WP_208112714.1">
    <property type="nucleotide sequence ID" value="NZ_SNYJ01000003.1"/>
</dbReference>
<dbReference type="Gene3D" id="3.40.50.300">
    <property type="entry name" value="P-loop containing nucleotide triphosphate hydrolases"/>
    <property type="match status" value="1"/>
</dbReference>
<comment type="similarity">
    <text evidence="1">Belongs to the GSP E family.</text>
</comment>
<dbReference type="EMBL" id="SNYJ01000003">
    <property type="protein sequence ID" value="TDQ41679.1"/>
    <property type="molecule type" value="Genomic_DNA"/>
</dbReference>
<dbReference type="GO" id="GO:0016887">
    <property type="term" value="F:ATP hydrolysis activity"/>
    <property type="evidence" value="ECO:0007669"/>
    <property type="project" value="TreeGrafter"/>
</dbReference>
<dbReference type="GO" id="GO:0005524">
    <property type="term" value="F:ATP binding"/>
    <property type="evidence" value="ECO:0007669"/>
    <property type="project" value="UniProtKB-KW"/>
</dbReference>
<dbReference type="PANTHER" id="PTHR30258">
    <property type="entry name" value="TYPE II SECRETION SYSTEM PROTEIN GSPE-RELATED"/>
    <property type="match status" value="1"/>
</dbReference>
<evidence type="ECO:0000313" key="6">
    <source>
        <dbReference type="Proteomes" id="UP000295632"/>
    </source>
</evidence>
<evidence type="ECO:0000259" key="4">
    <source>
        <dbReference type="PROSITE" id="PS00662"/>
    </source>
</evidence>
<dbReference type="GO" id="GO:0005886">
    <property type="term" value="C:plasma membrane"/>
    <property type="evidence" value="ECO:0007669"/>
    <property type="project" value="TreeGrafter"/>
</dbReference>
<organism evidence="5 6">
    <name type="scientific">Aureibacillus halotolerans</name>
    <dbReference type="NCBI Taxonomy" id="1508390"/>
    <lineage>
        <taxon>Bacteria</taxon>
        <taxon>Bacillati</taxon>
        <taxon>Bacillota</taxon>
        <taxon>Bacilli</taxon>
        <taxon>Bacillales</taxon>
        <taxon>Bacillaceae</taxon>
        <taxon>Aureibacillus</taxon>
    </lineage>
</organism>
<dbReference type="Gene3D" id="3.30.450.90">
    <property type="match status" value="1"/>
</dbReference>
<dbReference type="CDD" id="cd01129">
    <property type="entry name" value="PulE-GspE-like"/>
    <property type="match status" value="1"/>
</dbReference>
<dbReference type="SMART" id="SM00382">
    <property type="entry name" value="AAA"/>
    <property type="match status" value="1"/>
</dbReference>
<dbReference type="SUPFAM" id="SSF52540">
    <property type="entry name" value="P-loop containing nucleoside triphosphate hydrolases"/>
    <property type="match status" value="1"/>
</dbReference>
<sequence length="338" mass="38060">MYINVTDKLQDLLSFALSAQATDIHFFPEHSSEQVVVRYRMNGTLENRETLPMLLYEKLLQHLKFSSSLDIGEKRLPQSGSYLFKLKNEHFPLRVSTLPGRPLEHLVIRLLPSQTLQLSELSLFPNQTDQLFAMSQIPHGLLLVSGPTGAGKSTTLYALLQTIANAGHKHIVTLEDPVEMSLEHIVQLQVNERSGFSYAEGLRSILRHDPDVIVIGEIRDALTAKMAVRAALTGHLVLSTIHGSNAFSVGRRMIDYGVLEMDLDDCLLGVVSQRLTQLTVSPANKRTRAAIFDVAPNKTWKTEERHYKGINQQLLKAYVCGYISNSERRRWTMLEMEA</sequence>
<dbReference type="PANTHER" id="PTHR30258:SF2">
    <property type="entry name" value="COMG OPERON PROTEIN 1"/>
    <property type="match status" value="1"/>
</dbReference>
<evidence type="ECO:0000256" key="1">
    <source>
        <dbReference type="ARBA" id="ARBA00006611"/>
    </source>
</evidence>
<accession>A0A4R6UA01</accession>
<proteinExistence type="inferred from homology"/>
<keyword evidence="2" id="KW-0547">Nucleotide-binding</keyword>
<evidence type="ECO:0000256" key="3">
    <source>
        <dbReference type="ARBA" id="ARBA00022840"/>
    </source>
</evidence>
<dbReference type="InterPro" id="IPR003593">
    <property type="entry name" value="AAA+_ATPase"/>
</dbReference>
<evidence type="ECO:0000313" key="5">
    <source>
        <dbReference type="EMBL" id="TDQ41679.1"/>
    </source>
</evidence>
<keyword evidence="3" id="KW-0067">ATP-binding</keyword>
<keyword evidence="6" id="KW-1185">Reference proteome</keyword>